<gene>
    <name evidence="1" type="ORF">HFZ78_13535</name>
</gene>
<dbReference type="EMBL" id="CP051128">
    <property type="protein sequence ID" value="QIZ07630.1"/>
    <property type="molecule type" value="Genomic_DNA"/>
</dbReference>
<evidence type="ECO:0008006" key="3">
    <source>
        <dbReference type="Google" id="ProtNLM"/>
    </source>
</evidence>
<reference evidence="1 2" key="2">
    <citation type="submission" date="2020-04" db="EMBL/GenBank/DDBJ databases">
        <authorList>
            <person name="Fomenkov A."/>
            <person name="Anton B.P."/>
            <person name="Roberts R.J."/>
        </authorList>
    </citation>
    <scope>NUCLEOTIDE SEQUENCE [LARGE SCALE GENOMIC DNA]</scope>
    <source>
        <strain evidence="1 2">S2</strain>
    </source>
</reference>
<reference evidence="1 2" key="1">
    <citation type="submission" date="2020-04" db="EMBL/GenBank/DDBJ databases">
        <title>Genome-Wide Identification of 5-Methylcytosine Sites in Bacterial Genomes By High-Throughput Sequencing of MspJI Restriction Fragments.</title>
        <authorList>
            <person name="Wu V."/>
        </authorList>
    </citation>
    <scope>NUCLEOTIDE SEQUENCE [LARGE SCALE GENOMIC DNA]</scope>
    <source>
        <strain evidence="1 2">S2</strain>
    </source>
</reference>
<organism evidence="1 2">
    <name type="scientific">Priestia megaterium</name>
    <name type="common">Bacillus megaterium</name>
    <dbReference type="NCBI Taxonomy" id="1404"/>
    <lineage>
        <taxon>Bacteria</taxon>
        <taxon>Bacillati</taxon>
        <taxon>Bacillota</taxon>
        <taxon>Bacilli</taxon>
        <taxon>Bacillales</taxon>
        <taxon>Bacillaceae</taxon>
        <taxon>Priestia</taxon>
    </lineage>
</organism>
<name>A0A6H1P215_PRIMG</name>
<evidence type="ECO:0000313" key="2">
    <source>
        <dbReference type="Proteomes" id="UP000501868"/>
    </source>
</evidence>
<dbReference type="Proteomes" id="UP000501868">
    <property type="component" value="Chromosome"/>
</dbReference>
<dbReference type="AlphaFoldDB" id="A0A6H1P215"/>
<sequence length="557" mass="62730">MADNIEKLAAEQNEESTKVEKETQSQILIKLASDMELFHTEVLEPFATLKVNSHYETWSLNGGFFKLWLTKTFYDKYGKVAGNQTVVEAINILKAKALFEGEKKTVFTRIAEKDNTIYIDLCNESWEVVKVTSEGWEIVSNPPVKFKRSKIAGEIPEPIRGGSIEELKKYINYKNETDWVLIVAWLLSTLRPNSPYPILTIQGEQGSAKSTTTRVLRTIVDPSTMPLRSLPKEERDLSIAANNSWILAFDNLSGLSNMISDALCKLSTGGGLATRMLFTDDEEAVFNIMRPAILNGIDDIAKRQDLLDRSLVLFLPSIPEEHRTDEKNFWELFKEAHPRILGGLLDVLCGAIKELPNTNLTAKPRMADFAQWATAAEKCLGWETGRFINVYNNNRNEAIDQGLESDPVAVAVQAFMKERTSWEGTVGETLDELSKHTEEAITKYSKAWPTSRKLKERFRRIAPALRAKGINFLDLGRLSKGSTLRLEKTVEITSLSTLTTPSISNRSITEDGRITENINVDERLSRFKTYHSTIDDDSADNVDKKPHLSKIHNSGLI</sequence>
<accession>A0A6H1P215</accession>
<proteinExistence type="predicted"/>
<evidence type="ECO:0000313" key="1">
    <source>
        <dbReference type="EMBL" id="QIZ07630.1"/>
    </source>
</evidence>
<protein>
    <recommendedName>
        <fullName evidence="3">ATP-binding protein</fullName>
    </recommendedName>
</protein>